<dbReference type="RefSeq" id="WP_055731426.1">
    <property type="nucleotide sequence ID" value="NZ_BMDY01000002.1"/>
</dbReference>
<organism evidence="1 2">
    <name type="scientific">Agarivorans gilvus</name>
    <dbReference type="NCBI Taxonomy" id="680279"/>
    <lineage>
        <taxon>Bacteria</taxon>
        <taxon>Pseudomonadati</taxon>
        <taxon>Pseudomonadota</taxon>
        <taxon>Gammaproteobacteria</taxon>
        <taxon>Alteromonadales</taxon>
        <taxon>Alteromonadaceae</taxon>
        <taxon>Agarivorans</taxon>
    </lineage>
</organism>
<reference evidence="2" key="1">
    <citation type="journal article" date="2019" name="Int. J. Syst. Evol. Microbiol.">
        <title>The Global Catalogue of Microorganisms (GCM) 10K type strain sequencing project: providing services to taxonomists for standard genome sequencing and annotation.</title>
        <authorList>
            <consortium name="The Broad Institute Genomics Platform"/>
            <consortium name="The Broad Institute Genome Sequencing Center for Infectious Disease"/>
            <person name="Wu L."/>
            <person name="Ma J."/>
        </authorList>
    </citation>
    <scope>NUCLEOTIDE SEQUENCE [LARGE SCALE GENOMIC DNA]</scope>
    <source>
        <strain evidence="2">CGMCC 1.10131</strain>
    </source>
</reference>
<evidence type="ECO:0000313" key="1">
    <source>
        <dbReference type="EMBL" id="GGA94463.1"/>
    </source>
</evidence>
<evidence type="ECO:0008006" key="3">
    <source>
        <dbReference type="Google" id="ProtNLM"/>
    </source>
</evidence>
<dbReference type="Gene3D" id="3.30.70.100">
    <property type="match status" value="1"/>
</dbReference>
<dbReference type="Proteomes" id="UP000651977">
    <property type="component" value="Unassembled WGS sequence"/>
</dbReference>
<sequence length="109" mass="12744">MFVVLFRWKLNEEHLQSFKEGWSEIIHYNIDKCAALGSRLHKASDGTWISYSQWPSKEHWLRSKESEPMVAEARQKMRKAILWQDEPLLMAPQLDHFVSTSLEAGSSII</sequence>
<accession>A0ABQ1HWE1</accession>
<gene>
    <name evidence="1" type="ORF">GCM10007414_03960</name>
</gene>
<name>A0ABQ1HWE1_9ALTE</name>
<dbReference type="EMBL" id="BMDY01000002">
    <property type="protein sequence ID" value="GGA94463.1"/>
    <property type="molecule type" value="Genomic_DNA"/>
</dbReference>
<protein>
    <recommendedName>
        <fullName evidence="3">Antibiotic biosynthesis monooxygenase</fullName>
    </recommendedName>
</protein>
<proteinExistence type="predicted"/>
<comment type="caution">
    <text evidence="1">The sequence shown here is derived from an EMBL/GenBank/DDBJ whole genome shotgun (WGS) entry which is preliminary data.</text>
</comment>
<keyword evidence="2" id="KW-1185">Reference proteome</keyword>
<dbReference type="InterPro" id="IPR011008">
    <property type="entry name" value="Dimeric_a/b-barrel"/>
</dbReference>
<evidence type="ECO:0000313" key="2">
    <source>
        <dbReference type="Proteomes" id="UP000651977"/>
    </source>
</evidence>
<dbReference type="SUPFAM" id="SSF54909">
    <property type="entry name" value="Dimeric alpha+beta barrel"/>
    <property type="match status" value="1"/>
</dbReference>